<dbReference type="Proteomes" id="UP001154114">
    <property type="component" value="Chromosome 8"/>
</dbReference>
<feature type="region of interest" description="Disordered" evidence="1">
    <location>
        <begin position="323"/>
        <end position="362"/>
    </location>
</feature>
<feature type="region of interest" description="Disordered" evidence="1">
    <location>
        <begin position="370"/>
        <end position="389"/>
    </location>
</feature>
<feature type="region of interest" description="Disordered" evidence="1">
    <location>
        <begin position="484"/>
        <end position="510"/>
    </location>
</feature>
<feature type="region of interest" description="Disordered" evidence="1">
    <location>
        <begin position="1505"/>
        <end position="1525"/>
    </location>
</feature>
<evidence type="ECO:0000313" key="2">
    <source>
        <dbReference type="EMBL" id="CAH0626761.1"/>
    </source>
</evidence>
<proteinExistence type="predicted"/>
<keyword evidence="3" id="KW-1185">Reference proteome</keyword>
<dbReference type="OrthoDB" id="6375147at2759"/>
<feature type="region of interest" description="Disordered" evidence="1">
    <location>
        <begin position="403"/>
        <end position="463"/>
    </location>
</feature>
<evidence type="ECO:0000256" key="1">
    <source>
        <dbReference type="SAM" id="MobiDB-lite"/>
    </source>
</evidence>
<organism evidence="2 3">
    <name type="scientific">Chrysodeixis includens</name>
    <name type="common">Soybean looper</name>
    <name type="synonym">Pseudoplusia includens</name>
    <dbReference type="NCBI Taxonomy" id="689277"/>
    <lineage>
        <taxon>Eukaryota</taxon>
        <taxon>Metazoa</taxon>
        <taxon>Ecdysozoa</taxon>
        <taxon>Arthropoda</taxon>
        <taxon>Hexapoda</taxon>
        <taxon>Insecta</taxon>
        <taxon>Pterygota</taxon>
        <taxon>Neoptera</taxon>
        <taxon>Endopterygota</taxon>
        <taxon>Lepidoptera</taxon>
        <taxon>Glossata</taxon>
        <taxon>Ditrysia</taxon>
        <taxon>Noctuoidea</taxon>
        <taxon>Noctuidae</taxon>
        <taxon>Plusiinae</taxon>
        <taxon>Chrysodeixis</taxon>
    </lineage>
</organism>
<feature type="compositionally biased region" description="Basic residues" evidence="1">
    <location>
        <begin position="22"/>
        <end position="33"/>
    </location>
</feature>
<feature type="compositionally biased region" description="Basic and acidic residues" evidence="1">
    <location>
        <begin position="101"/>
        <end position="118"/>
    </location>
</feature>
<feature type="region of interest" description="Disordered" evidence="1">
    <location>
        <begin position="1075"/>
        <end position="1111"/>
    </location>
</feature>
<feature type="compositionally biased region" description="Basic and acidic residues" evidence="1">
    <location>
        <begin position="1177"/>
        <end position="1193"/>
    </location>
</feature>
<dbReference type="EMBL" id="LR824011">
    <property type="protein sequence ID" value="CAH0626761.1"/>
    <property type="molecule type" value="Genomic_DNA"/>
</dbReference>
<reference evidence="2" key="1">
    <citation type="submission" date="2021-12" db="EMBL/GenBank/DDBJ databases">
        <authorList>
            <person name="King R."/>
        </authorList>
    </citation>
    <scope>NUCLEOTIDE SEQUENCE</scope>
</reference>
<feature type="compositionally biased region" description="Basic and acidic residues" evidence="1">
    <location>
        <begin position="403"/>
        <end position="415"/>
    </location>
</feature>
<feature type="region of interest" description="Disordered" evidence="1">
    <location>
        <begin position="1"/>
        <end position="187"/>
    </location>
</feature>
<feature type="compositionally biased region" description="Polar residues" evidence="1">
    <location>
        <begin position="445"/>
        <end position="456"/>
    </location>
</feature>
<evidence type="ECO:0000313" key="3">
    <source>
        <dbReference type="Proteomes" id="UP001154114"/>
    </source>
</evidence>
<feature type="region of interest" description="Disordered" evidence="1">
    <location>
        <begin position="1677"/>
        <end position="1708"/>
    </location>
</feature>
<feature type="compositionally biased region" description="Basic and acidic residues" evidence="1">
    <location>
        <begin position="161"/>
        <end position="179"/>
    </location>
</feature>
<feature type="compositionally biased region" description="Basic and acidic residues" evidence="1">
    <location>
        <begin position="324"/>
        <end position="351"/>
    </location>
</feature>
<accession>A0A9P0C1T7</accession>
<feature type="compositionally biased region" description="Polar residues" evidence="1">
    <location>
        <begin position="69"/>
        <end position="83"/>
    </location>
</feature>
<feature type="compositionally biased region" description="Low complexity" evidence="1">
    <location>
        <begin position="1505"/>
        <end position="1515"/>
    </location>
</feature>
<feature type="compositionally biased region" description="Basic and acidic residues" evidence="1">
    <location>
        <begin position="136"/>
        <end position="154"/>
    </location>
</feature>
<gene>
    <name evidence="2" type="ORF">CINC_LOCUS12278</name>
</gene>
<feature type="compositionally biased region" description="Low complexity" evidence="1">
    <location>
        <begin position="90"/>
        <end position="99"/>
    </location>
</feature>
<protein>
    <submittedName>
        <fullName evidence="2">Uncharacterized protein</fullName>
    </submittedName>
</protein>
<feature type="compositionally biased region" description="Basic and acidic residues" evidence="1">
    <location>
        <begin position="1097"/>
        <end position="1111"/>
    </location>
</feature>
<feature type="region of interest" description="Disordered" evidence="1">
    <location>
        <begin position="1164"/>
        <end position="1195"/>
    </location>
</feature>
<sequence length="1849" mass="210910">MGAGHSAEGEGGAYASDPPAHDRRKTHSRRRRHSVDSVASYSSQNHVDRIRAQNFSAASCQDEGDFGSIKTSLFRRSSSTLEYQNKRPESVTSNTSSTRSRLRELVERKSSQDEHKSAADTVGDIQYFENPTETLEFDKPRNSLESKKSQDERPKKRKLSKGKEKEKDKDKDKDLCESKNKKHEKYQSKLAEYYKLPVQLPQDEFYQHLTRSKAAEDLLQKRFSNSDTEFSGSYGRLCKHKEPEGANLRRSRSLAVIREETFTDLQLQNHAKNKRSQLIPRARLFDKPCFKDRLPGRAKYQTKEEVLESIYIDSTASCFGDINAQKENEKPENTENRSDKEDVISRNESHHSRSVSGSWPNLNEEIKQTNLSEDSIGHSRNPSEIDSLDSNYVRKHYNFEAHRKHYKDSSPDTDRSIASPNPSKELYVTTDEQATDTEDKERSKLNTPKSFTNDSLTRSEKDKVVEPDLVNNICDTYDKISVKSKKSEGIPTPTPQEPVQPEETKNDNDTQSIASENDEIVSSPPDSITSYISISIASSDKSHKLEYLANSLAEKIDEYCDSQFKENTSVTSQTLNSENNNQDTDPIYTQVNKKKTFADIRRDSFLRKNGNLFNEILKKQNNEVYVSNTYIESDTYSTKSQCTSKNITTEPFVTTLIENQYYSLPDINISKCLRKSERIDAQLREEDPEDIPCENTYEIAQTHFREILSSKGTENYGQLNKGFTKPTHNIKIQTNNCIYLPEYSEPQLLQSFTKLEDDLKSIITIDSSNADEKEANYFRSDNHQNEREINEIEGTIRNNKIITKSESLKISNSDYRPEINITKSLSNDNINKSAQDKKPRLGIIKKHYSLRQREPTEEDNIRIPSPDTVEKTIHKTNEVTFVKPPTEEDTKTHSLLSRVQSFKTSAESNIALVPLSGHQTIVIDPPLTQTKPIENNNNNQTVVNFQREPLTKTTPKIETVPKTEPTIIQQQQPISEPVKEVRKPSADNCIDTSSYYTPKDPFITIKLNKVVKTTIPKLKKETSEKIAFVQNKFEKPPPKLIIKDNKNCPEPPAPFTYKKASTNMTRPQVLQVIDSKTKKQNSPAKVENNMDTNTNNKKPDISVDVKEDHRDPKIENSVKEKLNNAIKTDIEYQEKINSVKNYWSKLIDKNPECNEIIVKQETKMKQEDLNNNNNSSDVKEDIKETNDQPKSEGSKCSLEISVGNIIKSLESVKIVDSIRKISQTKLQLWKDETEKVKSDTEIEETTLEKIVKESDPNTYEKTEVKNSDLDLSRDTPEIEIVELSCEDDQNQKTQATLIKAKGYDQGCDDFDHVRYKVMKSELFKNSMIANYRKEAQFDGLLQYLQDYSFQELLVNNNIVIIEPVRTKVEPAPRKNTDICKIPQNLLKKNENITGQTDKPKSSVRRHFFYHPIRVNKEIIEEELPNPDTVKKVRNLFEDTLKMKSPMAHDPPLVNENTGLTRRATSYRNLSDETKGTKNGGRKKIIRQLTIDTNFGNKKWDNASLSSGVSSGDLSSNNEYETDGLSPYSQKNLKDTVYSSSEEYLCDSMNQDFCCESQYVSPDILRKIRECGTSVTYYGGKVMTSKTGSTVSPMTKAIMEEIKSLQKNCSRDCYSCQTKCRGDKCSCLAADKHKQIVLEKQNSNSSLDAVSQDRSKRTEGFPGFKFKLVKSNSCSSRLELTGTDDSKSPRNKFKKQLSNEDPPLIHDDENSVKNKICRLESYSKGIVKSPFENKNNEIRKDIVKSKIDAINQNDANVKKQDVPPQPTVTDIKKEAVILEQQDENSEDAKAAGQTDKAGANSHTFETKFYYVNDNLDQSKVTTGKFGEMVFEEFEVLESCYDSLNSNKSLK</sequence>
<name>A0A9P0C1T7_CHRIL</name>